<keyword evidence="2" id="KW-1185">Reference proteome</keyword>
<dbReference type="AlphaFoldDB" id="A0A8J2NSH8"/>
<organism evidence="1 2">
    <name type="scientific">Allacma fusca</name>
    <dbReference type="NCBI Taxonomy" id="39272"/>
    <lineage>
        <taxon>Eukaryota</taxon>
        <taxon>Metazoa</taxon>
        <taxon>Ecdysozoa</taxon>
        <taxon>Arthropoda</taxon>
        <taxon>Hexapoda</taxon>
        <taxon>Collembola</taxon>
        <taxon>Symphypleona</taxon>
        <taxon>Sminthuridae</taxon>
        <taxon>Allacma</taxon>
    </lineage>
</organism>
<sequence length="205" mass="23038">SNGCAGWSSVIYPGSGNSYDTLNSKLTEIGSVGPCLPNEFVGAIGSGHPSDKHRVPDLLEFFSIEKYQRRTGTFKLGPHNRVEFVRVTITRKVLPVSVSEANVEANEFYQSLDKEEDNVVGYLYPVGLGGPVDKNWNIFPQSPSGRDAWLRATSEIRPHLERAESKWVSLTTNVLYVNDESTRPYAFAYYINYENKRFSYGFIPN</sequence>
<accession>A0A8J2NSH8</accession>
<comment type="caution">
    <text evidence="1">The sequence shown here is derived from an EMBL/GenBank/DDBJ whole genome shotgun (WGS) entry which is preliminary data.</text>
</comment>
<name>A0A8J2NSH8_9HEXA</name>
<feature type="non-terminal residue" evidence="1">
    <location>
        <position position="1"/>
    </location>
</feature>
<dbReference type="Proteomes" id="UP000708208">
    <property type="component" value="Unassembled WGS sequence"/>
</dbReference>
<dbReference type="EMBL" id="CAJVCH010042151">
    <property type="protein sequence ID" value="CAG7716927.1"/>
    <property type="molecule type" value="Genomic_DNA"/>
</dbReference>
<gene>
    <name evidence="1" type="ORF">AFUS01_LOCUS6411</name>
</gene>
<evidence type="ECO:0000313" key="2">
    <source>
        <dbReference type="Proteomes" id="UP000708208"/>
    </source>
</evidence>
<reference evidence="1" key="1">
    <citation type="submission" date="2021-06" db="EMBL/GenBank/DDBJ databases">
        <authorList>
            <person name="Hodson N. C."/>
            <person name="Mongue J. A."/>
            <person name="Jaron S. K."/>
        </authorList>
    </citation>
    <scope>NUCLEOTIDE SEQUENCE</scope>
</reference>
<evidence type="ECO:0000313" key="1">
    <source>
        <dbReference type="EMBL" id="CAG7716927.1"/>
    </source>
</evidence>
<protein>
    <submittedName>
        <fullName evidence="1">Uncharacterized protein</fullName>
    </submittedName>
</protein>
<proteinExistence type="predicted"/>